<organism evidence="3 4">
    <name type="scientific">Schistosoma mattheei</name>
    <dbReference type="NCBI Taxonomy" id="31246"/>
    <lineage>
        <taxon>Eukaryota</taxon>
        <taxon>Metazoa</taxon>
        <taxon>Spiralia</taxon>
        <taxon>Lophotrochozoa</taxon>
        <taxon>Platyhelminthes</taxon>
        <taxon>Trematoda</taxon>
        <taxon>Digenea</taxon>
        <taxon>Strigeidida</taxon>
        <taxon>Schistosomatoidea</taxon>
        <taxon>Schistosomatidae</taxon>
        <taxon>Schistosoma</taxon>
    </lineage>
</organism>
<name>A0AA85C116_9TREM</name>
<feature type="region of interest" description="Disordered" evidence="1">
    <location>
        <begin position="181"/>
        <end position="209"/>
    </location>
</feature>
<dbReference type="WBParaSite" id="SMTH1_93570.1">
    <property type="protein sequence ID" value="SMTH1_93570.1"/>
    <property type="gene ID" value="SMTH1_93570"/>
</dbReference>
<dbReference type="InterPro" id="IPR013087">
    <property type="entry name" value="Znf_C2H2_type"/>
</dbReference>
<evidence type="ECO:0000313" key="3">
    <source>
        <dbReference type="Proteomes" id="UP000050791"/>
    </source>
</evidence>
<feature type="region of interest" description="Disordered" evidence="1">
    <location>
        <begin position="407"/>
        <end position="431"/>
    </location>
</feature>
<feature type="domain" description="C2H2-type" evidence="2">
    <location>
        <begin position="337"/>
        <end position="358"/>
    </location>
</feature>
<dbReference type="AlphaFoldDB" id="A0AA85C116"/>
<feature type="compositionally biased region" description="Basic and acidic residues" evidence="1">
    <location>
        <begin position="409"/>
        <end position="424"/>
    </location>
</feature>
<feature type="compositionally biased region" description="Basic and acidic residues" evidence="1">
    <location>
        <begin position="184"/>
        <end position="209"/>
    </location>
</feature>
<sequence>MNCTTSTITIHNNNYRPTIMTSFVMDDQLKSDYYLFNDSNVPMDLSRNSSSSLNHYDKFSTRKNTCCDKCIDPWKRDEHKCVNNEKMIMNKYSVNNTLKEKFNQFMNTTDNSVISSKKQSLPFCQNSQSVNSELCQTYKNYDEEYRNILTHSKTSNNNGNNSTNDHKCRFMIKDILEFQNHPSSAKDKDDNIKNRSKIRSEESVHDSKPVEEFPHPKIIFCNENSKSVKKIRNKRTSFCLKTSTTETFESSLCLSSKNMRFIPHHAINVNNNNYYYYNYNKVNQGEKTQSYMEDEQENRNEDSDTAKISSQNTPKCYSRQYRVDYQRFVQDKKRQNCSTCNLSFCQPVDFVLHIQKVHLGLKLTNNENNLTKPLNESLQSNKNHTCKSQKIHRNVNDTGGIHIVTNSNDNDHERDQMRNNEDGNNHPLSLKSTIDRNTRKRSYKSIKTMKKY</sequence>
<proteinExistence type="predicted"/>
<evidence type="ECO:0000256" key="1">
    <source>
        <dbReference type="SAM" id="MobiDB-lite"/>
    </source>
</evidence>
<evidence type="ECO:0000259" key="2">
    <source>
        <dbReference type="PROSITE" id="PS00028"/>
    </source>
</evidence>
<protein>
    <recommendedName>
        <fullName evidence="2">C2H2-type domain-containing protein</fullName>
    </recommendedName>
</protein>
<feature type="region of interest" description="Disordered" evidence="1">
    <location>
        <begin position="288"/>
        <end position="312"/>
    </location>
</feature>
<dbReference type="Proteomes" id="UP000050791">
    <property type="component" value="Unassembled WGS sequence"/>
</dbReference>
<accession>A0AA85C116</accession>
<reference evidence="4" key="1">
    <citation type="submission" date="2023-11" db="UniProtKB">
        <authorList>
            <consortium name="WormBaseParasite"/>
        </authorList>
    </citation>
    <scope>IDENTIFICATION</scope>
</reference>
<dbReference type="PROSITE" id="PS00028">
    <property type="entry name" value="ZINC_FINGER_C2H2_1"/>
    <property type="match status" value="1"/>
</dbReference>
<evidence type="ECO:0000313" key="4">
    <source>
        <dbReference type="WBParaSite" id="SMTH1_93570.1"/>
    </source>
</evidence>